<evidence type="ECO:0000256" key="1">
    <source>
        <dbReference type="SAM" id="MobiDB-lite"/>
    </source>
</evidence>
<feature type="region of interest" description="Disordered" evidence="1">
    <location>
        <begin position="87"/>
        <end position="134"/>
    </location>
</feature>
<dbReference type="AlphaFoldDB" id="A0AB33K8P7"/>
<accession>A0AB33K8P7</accession>
<gene>
    <name evidence="2" type="ORF">SCMC78_18460</name>
</gene>
<dbReference type="EMBL" id="AP035884">
    <property type="protein sequence ID" value="BFP52039.1"/>
    <property type="molecule type" value="Genomic_DNA"/>
</dbReference>
<sequence length="144" mass="15578">MQAAPLGLQSVPGGDIDLEVELAHDAISSVSRFPALPARAATDARRRGLFPSRRIHHWQVLPTYEVRPVLNIRNDPITYTYLARVPYVPRHPTGGPGHARRASGRPESGVSGRTACPPPPPRPTPYRSGRDGAYDAVSVIPGYG</sequence>
<protein>
    <submittedName>
        <fullName evidence="2">Uncharacterized protein</fullName>
    </submittedName>
</protein>
<organism evidence="2">
    <name type="scientific">Streptomyces sp. CMC78</name>
    <dbReference type="NCBI Taxonomy" id="3231512"/>
    <lineage>
        <taxon>Bacteria</taxon>
        <taxon>Bacillati</taxon>
        <taxon>Actinomycetota</taxon>
        <taxon>Actinomycetes</taxon>
        <taxon>Kitasatosporales</taxon>
        <taxon>Streptomycetaceae</taxon>
        <taxon>Streptomyces</taxon>
    </lineage>
</organism>
<dbReference type="KEGG" id="stcm:SCMC78_18460"/>
<name>A0AB33K8P7_9ACTN</name>
<evidence type="ECO:0000313" key="2">
    <source>
        <dbReference type="EMBL" id="BFP52039.1"/>
    </source>
</evidence>
<proteinExistence type="predicted"/>
<reference evidence="2" key="1">
    <citation type="submission" date="2024-07" db="EMBL/GenBank/DDBJ databases">
        <title>Complete genome sequences of cellulolytic bacteria, Kitasatospora sp. CMC57 and Streptomyces sp. CMC78, isolated from Japanese agricultural soil.</title>
        <authorList>
            <person name="Hashimoto T."/>
            <person name="Ito M."/>
            <person name="Iwamoto M."/>
            <person name="Fukahori D."/>
            <person name="Shoda T."/>
            <person name="Sakoda M."/>
            <person name="Morohoshi T."/>
            <person name="Mitsuboshi M."/>
            <person name="Nishizawa T."/>
        </authorList>
    </citation>
    <scope>NUCLEOTIDE SEQUENCE</scope>
    <source>
        <strain evidence="2">CMC78</strain>
    </source>
</reference>